<keyword evidence="3" id="KW-1185">Reference proteome</keyword>
<gene>
    <name evidence="2" type="ORF">NLJ89_g9590</name>
</gene>
<accession>A0A9W8JQH4</accession>
<protein>
    <submittedName>
        <fullName evidence="2">Uncharacterized protein</fullName>
    </submittedName>
</protein>
<feature type="compositionally biased region" description="Basic and acidic residues" evidence="1">
    <location>
        <begin position="282"/>
        <end position="293"/>
    </location>
</feature>
<proteinExistence type="predicted"/>
<dbReference type="Proteomes" id="UP001148786">
    <property type="component" value="Unassembled WGS sequence"/>
</dbReference>
<dbReference type="EMBL" id="JANKHO010001527">
    <property type="protein sequence ID" value="KAJ3500889.1"/>
    <property type="molecule type" value="Genomic_DNA"/>
</dbReference>
<organism evidence="2 3">
    <name type="scientific">Agrocybe chaxingu</name>
    <dbReference type="NCBI Taxonomy" id="84603"/>
    <lineage>
        <taxon>Eukaryota</taxon>
        <taxon>Fungi</taxon>
        <taxon>Dikarya</taxon>
        <taxon>Basidiomycota</taxon>
        <taxon>Agaricomycotina</taxon>
        <taxon>Agaricomycetes</taxon>
        <taxon>Agaricomycetidae</taxon>
        <taxon>Agaricales</taxon>
        <taxon>Agaricineae</taxon>
        <taxon>Strophariaceae</taxon>
        <taxon>Agrocybe</taxon>
    </lineage>
</organism>
<evidence type="ECO:0000313" key="2">
    <source>
        <dbReference type="EMBL" id="KAJ3500889.1"/>
    </source>
</evidence>
<reference evidence="2" key="1">
    <citation type="submission" date="2022-07" db="EMBL/GenBank/DDBJ databases">
        <title>Genome Sequence of Agrocybe chaxingu.</title>
        <authorList>
            <person name="Buettner E."/>
        </authorList>
    </citation>
    <scope>NUCLEOTIDE SEQUENCE</scope>
    <source>
        <strain evidence="2">MP-N11</strain>
    </source>
</reference>
<feature type="compositionally biased region" description="Basic and acidic residues" evidence="1">
    <location>
        <begin position="168"/>
        <end position="186"/>
    </location>
</feature>
<feature type="compositionally biased region" description="Basic and acidic residues" evidence="1">
    <location>
        <begin position="260"/>
        <end position="274"/>
    </location>
</feature>
<dbReference type="AlphaFoldDB" id="A0A9W8JQH4"/>
<evidence type="ECO:0000256" key="1">
    <source>
        <dbReference type="SAM" id="MobiDB-lite"/>
    </source>
</evidence>
<evidence type="ECO:0000313" key="3">
    <source>
        <dbReference type="Proteomes" id="UP001148786"/>
    </source>
</evidence>
<feature type="compositionally biased region" description="Basic and acidic residues" evidence="1">
    <location>
        <begin position="122"/>
        <end position="140"/>
    </location>
</feature>
<sequence>MAPLSSMSSCYGLSRSFDIAHSHVLVGGQLVIVSLRHVQTRGEAGDERHTRRRRRCWMARRRLYEKKPARRAPCTETLDVGVAPLRRRRIDTVTDLESASTLDDACSTPPSSLAPPPPSHPCRVDADVPACRGDKMGTDLRRHRGRRSPLPSPKASQTPRNEAPTMRFLRDDDSDGVLHGRLDAGRRPSTTVGPATRRMNCEGKLVSTTVAAGYAEPRKLGTRVGAMEEKVKRARGKRRGGRMAVAVEEGGTDGKAGRGVQERIWRGKRVDRGCEAQPMRGEGGEERQRKEDP</sequence>
<feature type="region of interest" description="Disordered" evidence="1">
    <location>
        <begin position="96"/>
        <end position="196"/>
    </location>
</feature>
<name>A0A9W8JQH4_9AGAR</name>
<comment type="caution">
    <text evidence="2">The sequence shown here is derived from an EMBL/GenBank/DDBJ whole genome shotgun (WGS) entry which is preliminary data.</text>
</comment>
<feature type="region of interest" description="Disordered" evidence="1">
    <location>
        <begin position="234"/>
        <end position="293"/>
    </location>
</feature>